<dbReference type="InterPro" id="IPR002139">
    <property type="entry name" value="Ribo/fructo_kinase"/>
</dbReference>
<comment type="similarity">
    <text evidence="1 4">Belongs to the carbohydrate kinase PfkB family.</text>
</comment>
<dbReference type="Proteomes" id="UP000240418">
    <property type="component" value="Unassembled WGS sequence"/>
</dbReference>
<dbReference type="Pfam" id="PF00294">
    <property type="entry name" value="PfkB"/>
    <property type="match status" value="1"/>
</dbReference>
<keyword evidence="8" id="KW-1185">Reference proteome</keyword>
<keyword evidence="3 4" id="KW-0418">Kinase</keyword>
<evidence type="ECO:0000259" key="6">
    <source>
        <dbReference type="Pfam" id="PF00294"/>
    </source>
</evidence>
<dbReference type="GO" id="GO:0006796">
    <property type="term" value="P:phosphate-containing compound metabolic process"/>
    <property type="evidence" value="ECO:0007669"/>
    <property type="project" value="UniProtKB-ARBA"/>
</dbReference>
<feature type="region of interest" description="Disordered" evidence="5">
    <location>
        <begin position="274"/>
        <end position="300"/>
    </location>
</feature>
<dbReference type="GO" id="GO:0005829">
    <property type="term" value="C:cytosol"/>
    <property type="evidence" value="ECO:0007669"/>
    <property type="project" value="TreeGrafter"/>
</dbReference>
<dbReference type="OrthoDB" id="9795789at2"/>
<feature type="domain" description="Carbohydrate kinase PfkB" evidence="6">
    <location>
        <begin position="1"/>
        <end position="282"/>
    </location>
</feature>
<organism evidence="7 8">
    <name type="scientific">Shimia abyssi</name>
    <dbReference type="NCBI Taxonomy" id="1662395"/>
    <lineage>
        <taxon>Bacteria</taxon>
        <taxon>Pseudomonadati</taxon>
        <taxon>Pseudomonadota</taxon>
        <taxon>Alphaproteobacteria</taxon>
        <taxon>Rhodobacterales</taxon>
        <taxon>Roseobacteraceae</taxon>
    </lineage>
</organism>
<dbReference type="InterPro" id="IPR002173">
    <property type="entry name" value="Carboh/pur_kinase_PfkB_CS"/>
</dbReference>
<feature type="compositionally biased region" description="Basic and acidic residues" evidence="5">
    <location>
        <begin position="280"/>
        <end position="300"/>
    </location>
</feature>
<name>A0A2P8F9R9_9RHOB</name>
<dbReference type="EMBL" id="PYGJ01000010">
    <property type="protein sequence ID" value="PSL18445.1"/>
    <property type="molecule type" value="Genomic_DNA"/>
</dbReference>
<dbReference type="PANTHER" id="PTHR10584">
    <property type="entry name" value="SUGAR KINASE"/>
    <property type="match status" value="1"/>
</dbReference>
<reference evidence="7 8" key="1">
    <citation type="submission" date="2018-03" db="EMBL/GenBank/DDBJ databases">
        <title>Genomic Encyclopedia of Archaeal and Bacterial Type Strains, Phase II (KMG-II): from individual species to whole genera.</title>
        <authorList>
            <person name="Goeker M."/>
        </authorList>
    </citation>
    <scope>NUCLEOTIDE SEQUENCE [LARGE SCALE GENOMIC DNA]</scope>
    <source>
        <strain evidence="7 8">DSM 100673</strain>
    </source>
</reference>
<accession>A0A2P8F9R9</accession>
<protein>
    <submittedName>
        <fullName evidence="7">Sulfofructose kinase</fullName>
    </submittedName>
</protein>
<keyword evidence="2 4" id="KW-0808">Transferase</keyword>
<evidence type="ECO:0000256" key="4">
    <source>
        <dbReference type="RuleBase" id="RU003704"/>
    </source>
</evidence>
<dbReference type="GO" id="GO:0016301">
    <property type="term" value="F:kinase activity"/>
    <property type="evidence" value="ECO:0007669"/>
    <property type="project" value="UniProtKB-KW"/>
</dbReference>
<sequence length="300" mass="31509">MSKVLCVGAAVVDFLFYLPELPERAEKFGTEDAAIVGGGCAANAAVAVARLGGHAILGARLGQDLIGDMVLDGLSKDGVDVSNVTRTPGARSSYSSVYVDAAGERQIVNFRGQGLVLATDWFAGIEGLGAVLTDTRRVSAARDALQFARECGVPGVLDGEAPIDPELLNHASHAALSMQGLKDLVPGMTPEAALLQICERYGCWVCVTDGEHGVWYADGGDIVHVPAFQVEPIDTLGAGDIWHGALALGLAEGLTERRAIEFANAAAALKCLKPGGREGAPTREETDEFLKERTHDTDTR</sequence>
<evidence type="ECO:0000313" key="8">
    <source>
        <dbReference type="Proteomes" id="UP000240418"/>
    </source>
</evidence>
<evidence type="ECO:0000256" key="3">
    <source>
        <dbReference type="ARBA" id="ARBA00022777"/>
    </source>
</evidence>
<evidence type="ECO:0000313" key="7">
    <source>
        <dbReference type="EMBL" id="PSL18445.1"/>
    </source>
</evidence>
<dbReference type="InterPro" id="IPR029056">
    <property type="entry name" value="Ribokinase-like"/>
</dbReference>
<evidence type="ECO:0000256" key="1">
    <source>
        <dbReference type="ARBA" id="ARBA00010688"/>
    </source>
</evidence>
<evidence type="ECO:0000256" key="2">
    <source>
        <dbReference type="ARBA" id="ARBA00022679"/>
    </source>
</evidence>
<dbReference type="PRINTS" id="PR00990">
    <property type="entry name" value="RIBOKINASE"/>
</dbReference>
<dbReference type="PANTHER" id="PTHR10584:SF157">
    <property type="entry name" value="SULFOFRUCTOSE KINASE"/>
    <property type="match status" value="1"/>
</dbReference>
<evidence type="ECO:0000256" key="5">
    <source>
        <dbReference type="SAM" id="MobiDB-lite"/>
    </source>
</evidence>
<dbReference type="RefSeq" id="WP_106609163.1">
    <property type="nucleotide sequence ID" value="NZ_PYGJ01000010.1"/>
</dbReference>
<comment type="caution">
    <text evidence="7">The sequence shown here is derived from an EMBL/GenBank/DDBJ whole genome shotgun (WGS) entry which is preliminary data.</text>
</comment>
<dbReference type="SUPFAM" id="SSF53613">
    <property type="entry name" value="Ribokinase-like"/>
    <property type="match status" value="1"/>
</dbReference>
<gene>
    <name evidence="7" type="ORF">CLV88_11022</name>
</gene>
<dbReference type="AlphaFoldDB" id="A0A2P8F9R9"/>
<dbReference type="Gene3D" id="3.40.1190.20">
    <property type="match status" value="1"/>
</dbReference>
<dbReference type="InterPro" id="IPR011611">
    <property type="entry name" value="PfkB_dom"/>
</dbReference>
<dbReference type="PROSITE" id="PS00584">
    <property type="entry name" value="PFKB_KINASES_2"/>
    <property type="match status" value="1"/>
</dbReference>
<proteinExistence type="inferred from homology"/>